<dbReference type="InterPro" id="IPR015424">
    <property type="entry name" value="PyrdxlP-dep_Trfase"/>
</dbReference>
<keyword evidence="2 3" id="KW-0663">Pyridoxal phosphate</keyword>
<gene>
    <name evidence="4" type="ORF">L596_005512</name>
</gene>
<evidence type="ECO:0000313" key="4">
    <source>
        <dbReference type="EMBL" id="TMS38885.1"/>
    </source>
</evidence>
<dbReference type="STRING" id="34508.A0A4U8V0P9"/>
<dbReference type="Gene3D" id="3.90.1150.10">
    <property type="entry name" value="Aspartate Aminotransferase, domain 1"/>
    <property type="match status" value="1"/>
</dbReference>
<dbReference type="GO" id="GO:0019346">
    <property type="term" value="P:transsulfuration"/>
    <property type="evidence" value="ECO:0007669"/>
    <property type="project" value="InterPro"/>
</dbReference>
<evidence type="ECO:0000256" key="2">
    <source>
        <dbReference type="ARBA" id="ARBA00022898"/>
    </source>
</evidence>
<dbReference type="GO" id="GO:0030170">
    <property type="term" value="F:pyridoxal phosphate binding"/>
    <property type="evidence" value="ECO:0007669"/>
    <property type="project" value="InterPro"/>
</dbReference>
<evidence type="ECO:0000256" key="3">
    <source>
        <dbReference type="RuleBase" id="RU362118"/>
    </source>
</evidence>
<dbReference type="Pfam" id="PF01053">
    <property type="entry name" value="Cys_Met_Meta_PP"/>
    <property type="match status" value="1"/>
</dbReference>
<dbReference type="OrthoDB" id="3512640at2759"/>
<dbReference type="AlphaFoldDB" id="A0A4U8V0P9"/>
<evidence type="ECO:0000256" key="1">
    <source>
        <dbReference type="ARBA" id="ARBA00001933"/>
    </source>
</evidence>
<reference evidence="4 5" key="2">
    <citation type="journal article" date="2019" name="G3 (Bethesda)">
        <title>Hybrid Assembly of the Genome of the Entomopathogenic Nematode Steinernema carpocapsae Identifies the X-Chromosome.</title>
        <authorList>
            <person name="Serra L."/>
            <person name="Macchietto M."/>
            <person name="Macias-Munoz A."/>
            <person name="McGill C.J."/>
            <person name="Rodriguez I.M."/>
            <person name="Rodriguez B."/>
            <person name="Murad R."/>
            <person name="Mortazavi A."/>
        </authorList>
    </citation>
    <scope>NUCLEOTIDE SEQUENCE [LARGE SCALE GENOMIC DNA]</scope>
    <source>
        <strain evidence="4 5">ALL</strain>
    </source>
</reference>
<dbReference type="EMBL" id="CM016762">
    <property type="protein sequence ID" value="TMS38885.1"/>
    <property type="molecule type" value="Genomic_DNA"/>
</dbReference>
<dbReference type="Proteomes" id="UP000298663">
    <property type="component" value="Chromosome X"/>
</dbReference>
<keyword evidence="5" id="KW-1185">Reference proteome</keyword>
<evidence type="ECO:0000313" key="5">
    <source>
        <dbReference type="Proteomes" id="UP000298663"/>
    </source>
</evidence>
<name>A0A4U8V0P9_STECR</name>
<sequence length="67" mass="7895">MSTLSLRSVPRQDLRWRAHMENALAVDQFLESRALVCSVLYPKLPSHPQHAIHKNRRRECPEWFPST</sequence>
<comment type="cofactor">
    <cofactor evidence="1 3">
        <name>pyridoxal 5'-phosphate</name>
        <dbReference type="ChEBI" id="CHEBI:597326"/>
    </cofactor>
</comment>
<accession>A0A4U8V0P9</accession>
<dbReference type="InterPro" id="IPR000277">
    <property type="entry name" value="Cys/Met-Metab_PyrdxlP-dep_enz"/>
</dbReference>
<comment type="similarity">
    <text evidence="3">Belongs to the trans-sulfuration enzymes family.</text>
</comment>
<organism evidence="4 5">
    <name type="scientific">Steinernema carpocapsae</name>
    <name type="common">Entomopathogenic nematode</name>
    <dbReference type="NCBI Taxonomy" id="34508"/>
    <lineage>
        <taxon>Eukaryota</taxon>
        <taxon>Metazoa</taxon>
        <taxon>Ecdysozoa</taxon>
        <taxon>Nematoda</taxon>
        <taxon>Chromadorea</taxon>
        <taxon>Rhabditida</taxon>
        <taxon>Tylenchina</taxon>
        <taxon>Panagrolaimomorpha</taxon>
        <taxon>Strongyloidoidea</taxon>
        <taxon>Steinernematidae</taxon>
        <taxon>Steinernema</taxon>
    </lineage>
</organism>
<protein>
    <submittedName>
        <fullName evidence="4">Uncharacterized protein</fullName>
    </submittedName>
</protein>
<dbReference type="EMBL" id="AZBU02000001">
    <property type="protein sequence ID" value="TMS38885.1"/>
    <property type="molecule type" value="Genomic_DNA"/>
</dbReference>
<proteinExistence type="inferred from homology"/>
<dbReference type="SUPFAM" id="SSF53383">
    <property type="entry name" value="PLP-dependent transferases"/>
    <property type="match status" value="1"/>
</dbReference>
<comment type="caution">
    <text evidence="4">The sequence shown here is derived from an EMBL/GenBank/DDBJ whole genome shotgun (WGS) entry which is preliminary data.</text>
</comment>
<dbReference type="InterPro" id="IPR015422">
    <property type="entry name" value="PyrdxlP-dep_Trfase_small"/>
</dbReference>
<reference evidence="4 5" key="1">
    <citation type="journal article" date="2015" name="Genome Biol.">
        <title>Comparative genomics of Steinernema reveals deeply conserved gene regulatory networks.</title>
        <authorList>
            <person name="Dillman A.R."/>
            <person name="Macchietto M."/>
            <person name="Porter C.F."/>
            <person name="Rogers A."/>
            <person name="Williams B."/>
            <person name="Antoshechkin I."/>
            <person name="Lee M.M."/>
            <person name="Goodwin Z."/>
            <person name="Lu X."/>
            <person name="Lewis E.E."/>
            <person name="Goodrich-Blair H."/>
            <person name="Stock S.P."/>
            <person name="Adams B.J."/>
            <person name="Sternberg P.W."/>
            <person name="Mortazavi A."/>
        </authorList>
    </citation>
    <scope>NUCLEOTIDE SEQUENCE [LARGE SCALE GENOMIC DNA]</scope>
    <source>
        <strain evidence="4 5">ALL</strain>
    </source>
</reference>